<dbReference type="AlphaFoldDB" id="A0A0L0DB78"/>
<organism evidence="14 15">
    <name type="scientific">Thecamonas trahens ATCC 50062</name>
    <dbReference type="NCBI Taxonomy" id="461836"/>
    <lineage>
        <taxon>Eukaryota</taxon>
        <taxon>Apusozoa</taxon>
        <taxon>Apusomonadida</taxon>
        <taxon>Apusomonadidae</taxon>
        <taxon>Thecamonas</taxon>
    </lineage>
</organism>
<accession>A0A0L0DB78</accession>
<dbReference type="OrthoDB" id="3784at2759"/>
<comment type="catalytic activity">
    <reaction evidence="12">
        <text>a di-trans,poly-cis-dolichyl phosphate + UDP-alpha-D-glucose = a di-trans,poly-cis-dolichyl beta-D-glucosyl phosphate + UDP</text>
        <dbReference type="Rhea" id="RHEA:15401"/>
        <dbReference type="Rhea" id="RHEA-COMP:19498"/>
        <dbReference type="Rhea" id="RHEA-COMP:19502"/>
        <dbReference type="ChEBI" id="CHEBI:57525"/>
        <dbReference type="ChEBI" id="CHEBI:57683"/>
        <dbReference type="ChEBI" id="CHEBI:58223"/>
        <dbReference type="ChEBI" id="CHEBI:58885"/>
        <dbReference type="EC" id="2.4.1.117"/>
    </reaction>
    <physiologicalReaction direction="left-to-right" evidence="12">
        <dbReference type="Rhea" id="RHEA:15402"/>
    </physiologicalReaction>
</comment>
<dbReference type="GO" id="GO:0004581">
    <property type="term" value="F:dolichyl-phosphate beta-glucosyltransferase activity"/>
    <property type="evidence" value="ECO:0007669"/>
    <property type="project" value="UniProtKB-EC"/>
</dbReference>
<evidence type="ECO:0000313" key="15">
    <source>
        <dbReference type="Proteomes" id="UP000054408"/>
    </source>
</evidence>
<dbReference type="eggNOG" id="KOG2977">
    <property type="taxonomic scope" value="Eukaryota"/>
</dbReference>
<comment type="subcellular location">
    <subcellularLocation>
        <location evidence="1">Endoplasmic reticulum membrane</location>
        <topology evidence="1">Single-pass membrane protein</topology>
    </subcellularLocation>
</comment>
<sequence>MALAAAVAAVAAFGATLPASRPRDSPPLAFPLTSGLDGPKEPFPDLLTSEASKSLSLIVPMYNEEERLGVMMDETMTYLEGRAQADRGFSYELILVDDGSSDATAAVAAAYVDQFSPDVVRLCRLPANRGKGGAVRAGMLAARGEMLLMVDADGATQFSDLDRLEAALNDLAAGHEPPLAVAVGSRAHLQDDAVAERTFFRNLLMHVFHSLVSTLCVSGIRDTQCGFKLFSRAAAQLIFPHMHLERWAFDVEALYIAQRLAIPVAEVSVNWEEIPGSKLSVVQASIQMAIDLVRIRLAYTLGFWSV</sequence>
<keyword evidence="11" id="KW-0472">Membrane</keyword>
<gene>
    <name evidence="14" type="ORF">AMSG_05622</name>
</gene>
<evidence type="ECO:0000256" key="12">
    <source>
        <dbReference type="ARBA" id="ARBA00045097"/>
    </source>
</evidence>
<proteinExistence type="inferred from homology"/>
<keyword evidence="7" id="KW-0812">Transmembrane</keyword>
<evidence type="ECO:0000256" key="10">
    <source>
        <dbReference type="ARBA" id="ARBA00022989"/>
    </source>
</evidence>
<keyword evidence="9" id="KW-0735">Signal-anchor</keyword>
<dbReference type="PANTHER" id="PTHR10859">
    <property type="entry name" value="GLYCOSYL TRANSFERASE"/>
    <property type="match status" value="1"/>
</dbReference>
<evidence type="ECO:0000256" key="3">
    <source>
        <dbReference type="ARBA" id="ARBA00006739"/>
    </source>
</evidence>
<protein>
    <recommendedName>
        <fullName evidence="4">dolichyl-phosphate beta-glucosyltransferase</fullName>
        <ecNumber evidence="4">2.4.1.117</ecNumber>
    </recommendedName>
</protein>
<keyword evidence="15" id="KW-1185">Reference proteome</keyword>
<evidence type="ECO:0000256" key="7">
    <source>
        <dbReference type="ARBA" id="ARBA00022692"/>
    </source>
</evidence>
<dbReference type="InterPro" id="IPR035518">
    <property type="entry name" value="DPG_synthase"/>
</dbReference>
<dbReference type="InterPro" id="IPR001173">
    <property type="entry name" value="Glyco_trans_2-like"/>
</dbReference>
<dbReference type="GO" id="GO:0006487">
    <property type="term" value="P:protein N-linked glycosylation"/>
    <property type="evidence" value="ECO:0007669"/>
    <property type="project" value="TreeGrafter"/>
</dbReference>
<evidence type="ECO:0000256" key="2">
    <source>
        <dbReference type="ARBA" id="ARBA00004922"/>
    </source>
</evidence>
<evidence type="ECO:0000259" key="13">
    <source>
        <dbReference type="Pfam" id="PF00535"/>
    </source>
</evidence>
<evidence type="ECO:0000256" key="1">
    <source>
        <dbReference type="ARBA" id="ARBA00004389"/>
    </source>
</evidence>
<dbReference type="PANTHER" id="PTHR10859:SF91">
    <property type="entry name" value="DOLICHYL-PHOSPHATE BETA-GLUCOSYLTRANSFERASE"/>
    <property type="match status" value="1"/>
</dbReference>
<keyword evidence="10" id="KW-1133">Transmembrane helix</keyword>
<dbReference type="RefSeq" id="XP_013757692.1">
    <property type="nucleotide sequence ID" value="XM_013902238.1"/>
</dbReference>
<dbReference type="EC" id="2.4.1.117" evidence="4"/>
<evidence type="ECO:0000256" key="11">
    <source>
        <dbReference type="ARBA" id="ARBA00023136"/>
    </source>
</evidence>
<keyword evidence="8" id="KW-0256">Endoplasmic reticulum</keyword>
<dbReference type="STRING" id="461836.A0A0L0DB78"/>
<comment type="similarity">
    <text evidence="3">Belongs to the glycosyltransferase 2 family.</text>
</comment>
<dbReference type="SUPFAM" id="SSF53448">
    <property type="entry name" value="Nucleotide-diphospho-sugar transferases"/>
    <property type="match status" value="1"/>
</dbReference>
<comment type="pathway">
    <text evidence="2">Protein modification; protein glycosylation.</text>
</comment>
<evidence type="ECO:0000313" key="14">
    <source>
        <dbReference type="EMBL" id="KNC49584.1"/>
    </source>
</evidence>
<dbReference type="Gene3D" id="3.90.550.10">
    <property type="entry name" value="Spore Coat Polysaccharide Biosynthesis Protein SpsA, Chain A"/>
    <property type="match status" value="1"/>
</dbReference>
<dbReference type="OMA" id="HMVNTDA"/>
<dbReference type="Pfam" id="PF00535">
    <property type="entry name" value="Glycos_transf_2"/>
    <property type="match status" value="1"/>
</dbReference>
<evidence type="ECO:0000256" key="5">
    <source>
        <dbReference type="ARBA" id="ARBA00022676"/>
    </source>
</evidence>
<name>A0A0L0DB78_THETB</name>
<feature type="domain" description="Glycosyltransferase 2-like" evidence="13">
    <location>
        <begin position="56"/>
        <end position="170"/>
    </location>
</feature>
<dbReference type="EMBL" id="GL349456">
    <property type="protein sequence ID" value="KNC49584.1"/>
    <property type="molecule type" value="Genomic_DNA"/>
</dbReference>
<keyword evidence="5" id="KW-0328">Glycosyltransferase</keyword>
<dbReference type="Proteomes" id="UP000054408">
    <property type="component" value="Unassembled WGS sequence"/>
</dbReference>
<dbReference type="InterPro" id="IPR029044">
    <property type="entry name" value="Nucleotide-diphossugar_trans"/>
</dbReference>
<evidence type="ECO:0000256" key="6">
    <source>
        <dbReference type="ARBA" id="ARBA00022679"/>
    </source>
</evidence>
<evidence type="ECO:0000256" key="4">
    <source>
        <dbReference type="ARBA" id="ARBA00012583"/>
    </source>
</evidence>
<reference evidence="14 15" key="1">
    <citation type="submission" date="2010-05" db="EMBL/GenBank/DDBJ databases">
        <title>The Genome Sequence of Thecamonas trahens ATCC 50062.</title>
        <authorList>
            <consortium name="The Broad Institute Genome Sequencing Platform"/>
            <person name="Russ C."/>
            <person name="Cuomo C."/>
            <person name="Shea T."/>
            <person name="Young S.K."/>
            <person name="Zeng Q."/>
            <person name="Koehrsen M."/>
            <person name="Haas B."/>
            <person name="Borodovsky M."/>
            <person name="Guigo R."/>
            <person name="Alvarado L."/>
            <person name="Berlin A."/>
            <person name="Bochicchio J."/>
            <person name="Borenstein D."/>
            <person name="Chapman S."/>
            <person name="Chen Z."/>
            <person name="Freedman E."/>
            <person name="Gellesch M."/>
            <person name="Goldberg J."/>
            <person name="Griggs A."/>
            <person name="Gujja S."/>
            <person name="Heilman E."/>
            <person name="Heiman D."/>
            <person name="Hepburn T."/>
            <person name="Howarth C."/>
            <person name="Jen D."/>
            <person name="Larson L."/>
            <person name="Mehta T."/>
            <person name="Park D."/>
            <person name="Pearson M."/>
            <person name="Roberts A."/>
            <person name="Saif S."/>
            <person name="Shenoy N."/>
            <person name="Sisk P."/>
            <person name="Stolte C."/>
            <person name="Sykes S."/>
            <person name="Thomson T."/>
            <person name="Walk T."/>
            <person name="White J."/>
            <person name="Yandava C."/>
            <person name="Burger G."/>
            <person name="Gray M.W."/>
            <person name="Holland P.W.H."/>
            <person name="King N."/>
            <person name="Lang F.B.F."/>
            <person name="Roger A.J."/>
            <person name="Ruiz-Trillo I."/>
            <person name="Lander E."/>
            <person name="Nusbaum C."/>
        </authorList>
    </citation>
    <scope>NUCLEOTIDE SEQUENCE [LARGE SCALE GENOMIC DNA]</scope>
    <source>
        <strain evidence="14 15">ATCC 50062</strain>
    </source>
</reference>
<evidence type="ECO:0000256" key="9">
    <source>
        <dbReference type="ARBA" id="ARBA00022968"/>
    </source>
</evidence>
<evidence type="ECO:0000256" key="8">
    <source>
        <dbReference type="ARBA" id="ARBA00022824"/>
    </source>
</evidence>
<dbReference type="GeneID" id="25564992"/>
<dbReference type="GO" id="GO:0005789">
    <property type="term" value="C:endoplasmic reticulum membrane"/>
    <property type="evidence" value="ECO:0007669"/>
    <property type="project" value="UniProtKB-SubCell"/>
</dbReference>
<dbReference type="CDD" id="cd04188">
    <property type="entry name" value="DPG_synthase"/>
    <property type="match status" value="1"/>
</dbReference>
<keyword evidence="6 14" id="KW-0808">Transferase</keyword>